<evidence type="ECO:0000256" key="8">
    <source>
        <dbReference type="ARBA" id="ARBA00023170"/>
    </source>
</evidence>
<keyword evidence="7" id="KW-0472">Membrane</keyword>
<name>A0A140IMS2_LOCMI</name>
<keyword evidence="4" id="KW-0812">Transmembrane</keyword>
<proteinExistence type="evidence at transcript level"/>
<dbReference type="PANTHER" id="PTHR21137:SF35">
    <property type="entry name" value="ODORANT RECEPTOR 19A-RELATED"/>
    <property type="match status" value="1"/>
</dbReference>
<keyword evidence="3 10" id="KW-0716">Sensory transduction</keyword>
<keyword evidence="5 10" id="KW-0552">Olfaction</keyword>
<evidence type="ECO:0000256" key="4">
    <source>
        <dbReference type="ARBA" id="ARBA00022692"/>
    </source>
</evidence>
<evidence type="ECO:0000256" key="2">
    <source>
        <dbReference type="ARBA" id="ARBA00022475"/>
    </source>
</evidence>
<evidence type="ECO:0000256" key="10">
    <source>
        <dbReference type="RuleBase" id="RU351113"/>
    </source>
</evidence>
<dbReference type="Pfam" id="PF02949">
    <property type="entry name" value="7tm_6"/>
    <property type="match status" value="1"/>
</dbReference>
<dbReference type="GO" id="GO:0005886">
    <property type="term" value="C:plasma membrane"/>
    <property type="evidence" value="ECO:0007669"/>
    <property type="project" value="UniProtKB-SubCell"/>
</dbReference>
<keyword evidence="6" id="KW-1133">Transmembrane helix</keyword>
<reference evidence="11" key="1">
    <citation type="submission" date="2016-03" db="EMBL/GenBank/DDBJ databases">
        <title>Putative chemosensory proteins in migratory locust, Locust migratoria.</title>
        <authorList>
            <person name="Li H."/>
            <person name="Zhang L."/>
        </authorList>
    </citation>
    <scope>NUCLEOTIDE SEQUENCE</scope>
</reference>
<protein>
    <recommendedName>
        <fullName evidence="10">Odorant receptor</fullName>
    </recommendedName>
</protein>
<dbReference type="InterPro" id="IPR004117">
    <property type="entry name" value="7tm6_olfct_rcpt"/>
</dbReference>
<evidence type="ECO:0000256" key="6">
    <source>
        <dbReference type="ARBA" id="ARBA00022989"/>
    </source>
</evidence>
<dbReference type="AlphaFoldDB" id="A0A140IMS2"/>
<comment type="subcellular location">
    <subcellularLocation>
        <location evidence="1 10">Cell membrane</location>
        <topology evidence="1 10">Multi-pass membrane protein</topology>
    </subcellularLocation>
</comment>
<dbReference type="GO" id="GO:0007165">
    <property type="term" value="P:signal transduction"/>
    <property type="evidence" value="ECO:0007669"/>
    <property type="project" value="UniProtKB-KW"/>
</dbReference>
<evidence type="ECO:0000256" key="9">
    <source>
        <dbReference type="ARBA" id="ARBA00023224"/>
    </source>
</evidence>
<evidence type="ECO:0000313" key="11">
    <source>
        <dbReference type="EMBL" id="AMO66406.1"/>
    </source>
</evidence>
<keyword evidence="9 10" id="KW-0807">Transducer</keyword>
<sequence length="408" mass="44999">MDWDSPASEPLTWQYTANSILKYDVRFLNIAGLWPLQGTRLFRILTAAILALSLGHIAEGCVNLCTLRGELEDYTLALSNVSVVIVGVLKVSLFLRNEGSWCALVRRLDSLVERQRQSATDQSDQFGAIFTEARQHANRLSKGLDTYNVTLLLVWILAPLASPGARRLPLQQLPITNTTDFPVYEMSYALQGTSVVFIGLINVHLDCLLAVVMIHTAAQLKFVASRITDIHLRNGGGNSPTKSKSGKDSLVTEDLYKQLCLCIETHQDITRFIVHLESVMNPIAMMQLALGVFNGCMLIFPAAYNAESGSLLKVLLCAPAVSTQLLLYCLGAHSVREQGEQLCLAAYSCGWPDLDTRCRKALLLVMARAQKPLRLTAAGIYPIERATFLSLLNAGYSYYAVLQNFTGR</sequence>
<dbReference type="GO" id="GO:0004984">
    <property type="term" value="F:olfactory receptor activity"/>
    <property type="evidence" value="ECO:0007669"/>
    <property type="project" value="InterPro"/>
</dbReference>
<comment type="similarity">
    <text evidence="10">Belongs to the insect chemoreceptor superfamily. Heteromeric odorant receptor channel (TC 1.A.69) family.</text>
</comment>
<keyword evidence="2" id="KW-1003">Cell membrane</keyword>
<evidence type="ECO:0000256" key="5">
    <source>
        <dbReference type="ARBA" id="ARBA00022725"/>
    </source>
</evidence>
<evidence type="ECO:0000256" key="3">
    <source>
        <dbReference type="ARBA" id="ARBA00022606"/>
    </source>
</evidence>
<dbReference type="PANTHER" id="PTHR21137">
    <property type="entry name" value="ODORANT RECEPTOR"/>
    <property type="match status" value="1"/>
</dbReference>
<accession>A0A140IMS2</accession>
<evidence type="ECO:0000256" key="7">
    <source>
        <dbReference type="ARBA" id="ARBA00023136"/>
    </source>
</evidence>
<dbReference type="EMBL" id="KU865301">
    <property type="protein sequence ID" value="AMO66406.1"/>
    <property type="molecule type" value="mRNA"/>
</dbReference>
<organism evidence="11">
    <name type="scientific">Locusta migratoria manilensis</name>
    <name type="common">Oriental migratory locust</name>
    <dbReference type="NCBI Taxonomy" id="229990"/>
    <lineage>
        <taxon>Eukaryota</taxon>
        <taxon>Metazoa</taxon>
        <taxon>Ecdysozoa</taxon>
        <taxon>Arthropoda</taxon>
        <taxon>Hexapoda</taxon>
        <taxon>Insecta</taxon>
        <taxon>Pterygota</taxon>
        <taxon>Neoptera</taxon>
        <taxon>Polyneoptera</taxon>
        <taxon>Orthoptera</taxon>
        <taxon>Caelifera</taxon>
        <taxon>Acrididea</taxon>
        <taxon>Acridomorpha</taxon>
        <taxon>Acridoidea</taxon>
        <taxon>Acrididae</taxon>
        <taxon>Oedipodinae</taxon>
        <taxon>Locusta</taxon>
    </lineage>
</organism>
<dbReference type="GO" id="GO:0005549">
    <property type="term" value="F:odorant binding"/>
    <property type="evidence" value="ECO:0007669"/>
    <property type="project" value="InterPro"/>
</dbReference>
<keyword evidence="8 10" id="KW-0675">Receptor</keyword>
<evidence type="ECO:0000256" key="1">
    <source>
        <dbReference type="ARBA" id="ARBA00004651"/>
    </source>
</evidence>